<organism evidence="2 3">
    <name type="scientific">Catenuloplanes niger</name>
    <dbReference type="NCBI Taxonomy" id="587534"/>
    <lineage>
        <taxon>Bacteria</taxon>
        <taxon>Bacillati</taxon>
        <taxon>Actinomycetota</taxon>
        <taxon>Actinomycetes</taxon>
        <taxon>Micromonosporales</taxon>
        <taxon>Micromonosporaceae</taxon>
        <taxon>Catenuloplanes</taxon>
    </lineage>
</organism>
<dbReference type="GO" id="GO:0008168">
    <property type="term" value="F:methyltransferase activity"/>
    <property type="evidence" value="ECO:0007669"/>
    <property type="project" value="UniProtKB-KW"/>
</dbReference>
<keyword evidence="3" id="KW-1185">Reference proteome</keyword>
<dbReference type="InterPro" id="IPR050508">
    <property type="entry name" value="Methyltransf_Superfamily"/>
</dbReference>
<name>A0AAE3ZMC7_9ACTN</name>
<feature type="domain" description="Methyltransferase" evidence="1">
    <location>
        <begin position="42"/>
        <end position="137"/>
    </location>
</feature>
<gene>
    <name evidence="2" type="ORF">J2S44_001792</name>
</gene>
<proteinExistence type="predicted"/>
<dbReference type="Proteomes" id="UP001183629">
    <property type="component" value="Unassembled WGS sequence"/>
</dbReference>
<protein>
    <submittedName>
        <fullName evidence="2">Trans-aconitate methyltransferase</fullName>
    </submittedName>
</protein>
<keyword evidence="2" id="KW-0808">Transferase</keyword>
<sequence>MTTEQPDYDTIAREWDEREYLREQVTAAIVERLPEIPDGALVLDLGCGTGEPGFTVKARYPAVRLLGVDVSEPMIALARSKARRLADVSFEARPMSDTGAGPASVDVLVSRFAFLYEDHRDVRPSLAEAARVLRPGGAFSVAVWDRAELNTLIALLHTAVGDLPGAAALPDPFAYDVLAAPGHRARLLREAGFASVAEAAFTFDYRIAGRAALLEVLHTSPYGPFVGALGPADQATVEDRVIAGAAGHAEPGGGYRIPITCRLLWGRR</sequence>
<evidence type="ECO:0000259" key="1">
    <source>
        <dbReference type="Pfam" id="PF13649"/>
    </source>
</evidence>
<dbReference type="Pfam" id="PF13649">
    <property type="entry name" value="Methyltransf_25"/>
    <property type="match status" value="1"/>
</dbReference>
<evidence type="ECO:0000313" key="2">
    <source>
        <dbReference type="EMBL" id="MDR7321542.1"/>
    </source>
</evidence>
<dbReference type="AlphaFoldDB" id="A0AAE3ZMC7"/>
<dbReference type="EMBL" id="JAVDYC010000001">
    <property type="protein sequence ID" value="MDR7321542.1"/>
    <property type="molecule type" value="Genomic_DNA"/>
</dbReference>
<dbReference type="PANTHER" id="PTHR42912">
    <property type="entry name" value="METHYLTRANSFERASE"/>
    <property type="match status" value="1"/>
</dbReference>
<evidence type="ECO:0000313" key="3">
    <source>
        <dbReference type="Proteomes" id="UP001183629"/>
    </source>
</evidence>
<keyword evidence="2" id="KW-0489">Methyltransferase</keyword>
<reference evidence="2 3" key="1">
    <citation type="submission" date="2023-07" db="EMBL/GenBank/DDBJ databases">
        <title>Sequencing the genomes of 1000 actinobacteria strains.</title>
        <authorList>
            <person name="Klenk H.-P."/>
        </authorList>
    </citation>
    <scope>NUCLEOTIDE SEQUENCE [LARGE SCALE GENOMIC DNA]</scope>
    <source>
        <strain evidence="2 3">DSM 44711</strain>
    </source>
</reference>
<dbReference type="InterPro" id="IPR041698">
    <property type="entry name" value="Methyltransf_25"/>
</dbReference>
<comment type="caution">
    <text evidence="2">The sequence shown here is derived from an EMBL/GenBank/DDBJ whole genome shotgun (WGS) entry which is preliminary data.</text>
</comment>
<dbReference type="CDD" id="cd02440">
    <property type="entry name" value="AdoMet_MTases"/>
    <property type="match status" value="1"/>
</dbReference>
<dbReference type="InterPro" id="IPR029063">
    <property type="entry name" value="SAM-dependent_MTases_sf"/>
</dbReference>
<dbReference type="PANTHER" id="PTHR42912:SF93">
    <property type="entry name" value="N6-ADENOSINE-METHYLTRANSFERASE TMT1A"/>
    <property type="match status" value="1"/>
</dbReference>
<accession>A0AAE3ZMC7</accession>
<dbReference type="SUPFAM" id="SSF53335">
    <property type="entry name" value="S-adenosyl-L-methionine-dependent methyltransferases"/>
    <property type="match status" value="1"/>
</dbReference>
<dbReference type="RefSeq" id="WP_310410605.1">
    <property type="nucleotide sequence ID" value="NZ_JAVDYC010000001.1"/>
</dbReference>
<dbReference type="Gene3D" id="3.40.50.150">
    <property type="entry name" value="Vaccinia Virus protein VP39"/>
    <property type="match status" value="1"/>
</dbReference>
<dbReference type="GO" id="GO:0032259">
    <property type="term" value="P:methylation"/>
    <property type="evidence" value="ECO:0007669"/>
    <property type="project" value="UniProtKB-KW"/>
</dbReference>